<comment type="caution">
    <text evidence="1">The sequence shown here is derived from an EMBL/GenBank/DDBJ whole genome shotgun (WGS) entry which is preliminary data.</text>
</comment>
<sequence length="48" mass="5714">MPRRASNPSMQMMRVRGLYVAMTLASPRLQCSSFFIFLGTGKWWMWRE</sequence>
<dbReference type="RefSeq" id="WP_270878341.1">
    <property type="nucleotide sequence ID" value="NZ_JAQFVF010000018.1"/>
</dbReference>
<gene>
    <name evidence="1" type="ORF">ACFPOG_10430</name>
</gene>
<keyword evidence="2" id="KW-1185">Reference proteome</keyword>
<dbReference type="Proteomes" id="UP001596044">
    <property type="component" value="Unassembled WGS sequence"/>
</dbReference>
<reference evidence="2" key="1">
    <citation type="journal article" date="2019" name="Int. J. Syst. Evol. Microbiol.">
        <title>The Global Catalogue of Microorganisms (GCM) 10K type strain sequencing project: providing services to taxonomists for standard genome sequencing and annotation.</title>
        <authorList>
            <consortium name="The Broad Institute Genomics Platform"/>
            <consortium name="The Broad Institute Genome Sequencing Center for Infectious Disease"/>
            <person name="Wu L."/>
            <person name="Ma J."/>
        </authorList>
    </citation>
    <scope>NUCLEOTIDE SEQUENCE [LARGE SCALE GENOMIC DNA]</scope>
    <source>
        <strain evidence="2">KACC 11904</strain>
    </source>
</reference>
<proteinExistence type="predicted"/>
<name>A0ABW0K812_9BACL</name>
<accession>A0ABW0K812</accession>
<dbReference type="EMBL" id="JBHSMJ010000009">
    <property type="protein sequence ID" value="MFC5448681.1"/>
    <property type="molecule type" value="Genomic_DNA"/>
</dbReference>
<evidence type="ECO:0000313" key="2">
    <source>
        <dbReference type="Proteomes" id="UP001596044"/>
    </source>
</evidence>
<organism evidence="1 2">
    <name type="scientific">Paenibacillus aestuarii</name>
    <dbReference type="NCBI Taxonomy" id="516965"/>
    <lineage>
        <taxon>Bacteria</taxon>
        <taxon>Bacillati</taxon>
        <taxon>Bacillota</taxon>
        <taxon>Bacilli</taxon>
        <taxon>Bacillales</taxon>
        <taxon>Paenibacillaceae</taxon>
        <taxon>Paenibacillus</taxon>
    </lineage>
</organism>
<protein>
    <submittedName>
        <fullName evidence="1">Uncharacterized protein</fullName>
    </submittedName>
</protein>
<evidence type="ECO:0000313" key="1">
    <source>
        <dbReference type="EMBL" id="MFC5448681.1"/>
    </source>
</evidence>